<accession>A0A4Y7LFT2</accession>
<dbReference type="AlphaFoldDB" id="A0A4Y7LFT2"/>
<dbReference type="GO" id="GO:0009055">
    <property type="term" value="F:electron transfer activity"/>
    <property type="evidence" value="ECO:0007669"/>
    <property type="project" value="InterPro"/>
</dbReference>
<keyword evidence="2" id="KW-0813">Transport</keyword>
<gene>
    <name evidence="14" type="ORF">C5167_046285</name>
</gene>
<keyword evidence="4" id="KW-0479">Metal-binding</keyword>
<keyword evidence="6" id="KW-0249">Electron transport</keyword>
<sequence>MASSNQYFIGLALIVLMVYFPVTSSSATRYIVGDDSGWTIKFDYQAWASNKEFHVGDELVFMYPPGAHSVLKVNGTGFKECIKPPVSEALTTGMDVITLSTPGRKRYICGVGQHCEVGGQKLFITVLPELSGPATAPSAVSSGHGVASTWFQISAATILAIVMVLKV</sequence>
<keyword evidence="15" id="KW-1185">Reference proteome</keyword>
<evidence type="ECO:0000256" key="7">
    <source>
        <dbReference type="ARBA" id="ARBA00022989"/>
    </source>
</evidence>
<dbReference type="GO" id="GO:0005886">
    <property type="term" value="C:plasma membrane"/>
    <property type="evidence" value="ECO:0007669"/>
    <property type="project" value="TreeGrafter"/>
</dbReference>
<evidence type="ECO:0000313" key="14">
    <source>
        <dbReference type="EMBL" id="RZC83500.1"/>
    </source>
</evidence>
<evidence type="ECO:0000313" key="15">
    <source>
        <dbReference type="Proteomes" id="UP000316621"/>
    </source>
</evidence>
<feature type="signal peptide" evidence="12">
    <location>
        <begin position="1"/>
        <end position="25"/>
    </location>
</feature>
<organism evidence="14 15">
    <name type="scientific">Papaver somniferum</name>
    <name type="common">Opium poppy</name>
    <dbReference type="NCBI Taxonomy" id="3469"/>
    <lineage>
        <taxon>Eukaryota</taxon>
        <taxon>Viridiplantae</taxon>
        <taxon>Streptophyta</taxon>
        <taxon>Embryophyta</taxon>
        <taxon>Tracheophyta</taxon>
        <taxon>Spermatophyta</taxon>
        <taxon>Magnoliopsida</taxon>
        <taxon>Ranunculales</taxon>
        <taxon>Papaveraceae</taxon>
        <taxon>Papaveroideae</taxon>
        <taxon>Papaver</taxon>
    </lineage>
</organism>
<keyword evidence="5 12" id="KW-0732">Signal</keyword>
<keyword evidence="3" id="KW-0812">Transmembrane</keyword>
<dbReference type="Proteomes" id="UP000316621">
    <property type="component" value="Chromosome 11"/>
</dbReference>
<dbReference type="InterPro" id="IPR003245">
    <property type="entry name" value="Phytocyanin_dom"/>
</dbReference>
<dbReference type="CDD" id="cd04216">
    <property type="entry name" value="Phytocyanin"/>
    <property type="match status" value="1"/>
</dbReference>
<dbReference type="FunFam" id="2.60.40.420:FF:000067">
    <property type="entry name" value="Cupredoxin superfamily protein"/>
    <property type="match status" value="1"/>
</dbReference>
<comment type="subcellular location">
    <subcellularLocation>
        <location evidence="1">Membrane</location>
        <topology evidence="1">Single-pass type I membrane protein</topology>
    </subcellularLocation>
</comment>
<evidence type="ECO:0000256" key="6">
    <source>
        <dbReference type="ARBA" id="ARBA00022982"/>
    </source>
</evidence>
<dbReference type="SUPFAM" id="SSF49503">
    <property type="entry name" value="Cupredoxins"/>
    <property type="match status" value="1"/>
</dbReference>
<dbReference type="PANTHER" id="PTHR33021">
    <property type="entry name" value="BLUE COPPER PROTEIN"/>
    <property type="match status" value="1"/>
</dbReference>
<keyword evidence="8" id="KW-0186">Copper</keyword>
<dbReference type="Gene3D" id="2.60.40.420">
    <property type="entry name" value="Cupredoxins - blue copper proteins"/>
    <property type="match status" value="1"/>
</dbReference>
<proteinExistence type="predicted"/>
<dbReference type="EMBL" id="CM010725">
    <property type="protein sequence ID" value="RZC83500.1"/>
    <property type="molecule type" value="Genomic_DNA"/>
</dbReference>
<keyword evidence="7" id="KW-1133">Transmembrane helix</keyword>
<evidence type="ECO:0000256" key="2">
    <source>
        <dbReference type="ARBA" id="ARBA00022448"/>
    </source>
</evidence>
<evidence type="ECO:0000256" key="8">
    <source>
        <dbReference type="ARBA" id="ARBA00023008"/>
    </source>
</evidence>
<evidence type="ECO:0000256" key="11">
    <source>
        <dbReference type="ARBA" id="ARBA00023180"/>
    </source>
</evidence>
<dbReference type="InterPro" id="IPR008972">
    <property type="entry name" value="Cupredoxin"/>
</dbReference>
<protein>
    <recommendedName>
        <fullName evidence="13">Phytocyanin domain-containing protein</fullName>
    </recommendedName>
</protein>
<dbReference type="PROSITE" id="PS51485">
    <property type="entry name" value="PHYTOCYANIN"/>
    <property type="match status" value="1"/>
</dbReference>
<dbReference type="OMA" id="AFKYSAN"/>
<feature type="chain" id="PRO_5021347845" description="Phytocyanin domain-containing protein" evidence="12">
    <location>
        <begin position="26"/>
        <end position="167"/>
    </location>
</feature>
<dbReference type="GO" id="GO:0046872">
    <property type="term" value="F:metal ion binding"/>
    <property type="evidence" value="ECO:0007669"/>
    <property type="project" value="UniProtKB-KW"/>
</dbReference>
<dbReference type="STRING" id="3469.A0A4Y7LFT2"/>
<keyword evidence="9" id="KW-0472">Membrane</keyword>
<keyword evidence="11" id="KW-0325">Glycoprotein</keyword>
<evidence type="ECO:0000256" key="3">
    <source>
        <dbReference type="ARBA" id="ARBA00022692"/>
    </source>
</evidence>
<dbReference type="PANTHER" id="PTHR33021:SF533">
    <property type="entry name" value="PHYTOCYANIN DOMAIN-CONTAINING PROTEIN"/>
    <property type="match status" value="1"/>
</dbReference>
<evidence type="ECO:0000256" key="9">
    <source>
        <dbReference type="ARBA" id="ARBA00023136"/>
    </source>
</evidence>
<dbReference type="Gramene" id="RZC83500">
    <property type="protein sequence ID" value="RZC83500"/>
    <property type="gene ID" value="C5167_046285"/>
</dbReference>
<evidence type="ECO:0000256" key="12">
    <source>
        <dbReference type="SAM" id="SignalP"/>
    </source>
</evidence>
<dbReference type="InterPro" id="IPR039391">
    <property type="entry name" value="Phytocyanin-like"/>
</dbReference>
<evidence type="ECO:0000256" key="10">
    <source>
        <dbReference type="ARBA" id="ARBA00023157"/>
    </source>
</evidence>
<evidence type="ECO:0000259" key="13">
    <source>
        <dbReference type="PROSITE" id="PS51485"/>
    </source>
</evidence>
<feature type="domain" description="Phytocyanin" evidence="13">
    <location>
        <begin position="28"/>
        <end position="128"/>
    </location>
</feature>
<reference evidence="14 15" key="1">
    <citation type="journal article" date="2018" name="Science">
        <title>The opium poppy genome and morphinan production.</title>
        <authorList>
            <person name="Guo L."/>
            <person name="Winzer T."/>
            <person name="Yang X."/>
            <person name="Li Y."/>
            <person name="Ning Z."/>
            <person name="He Z."/>
            <person name="Teodor R."/>
            <person name="Lu Y."/>
            <person name="Bowser T.A."/>
            <person name="Graham I.A."/>
            <person name="Ye K."/>
        </authorList>
    </citation>
    <scope>NUCLEOTIDE SEQUENCE [LARGE SCALE GENOMIC DNA]</scope>
    <source>
        <strain evidence="15">cv. HN1</strain>
        <tissue evidence="14">Leaves</tissue>
    </source>
</reference>
<keyword evidence="10" id="KW-1015">Disulfide bond</keyword>
<dbReference type="GO" id="GO:0009610">
    <property type="term" value="P:response to symbiotic fungus"/>
    <property type="evidence" value="ECO:0007669"/>
    <property type="project" value="UniProtKB-ARBA"/>
</dbReference>
<evidence type="ECO:0000256" key="4">
    <source>
        <dbReference type="ARBA" id="ARBA00022723"/>
    </source>
</evidence>
<evidence type="ECO:0000256" key="1">
    <source>
        <dbReference type="ARBA" id="ARBA00004479"/>
    </source>
</evidence>
<evidence type="ECO:0000256" key="5">
    <source>
        <dbReference type="ARBA" id="ARBA00022729"/>
    </source>
</evidence>
<name>A0A4Y7LFT2_PAPSO</name>
<dbReference type="Pfam" id="PF02298">
    <property type="entry name" value="Cu_bind_like"/>
    <property type="match status" value="1"/>
</dbReference>